<dbReference type="SMART" id="SM00862">
    <property type="entry name" value="Trans_reg_C"/>
    <property type="match status" value="1"/>
</dbReference>
<evidence type="ECO:0000256" key="2">
    <source>
        <dbReference type="ARBA" id="ARBA00022553"/>
    </source>
</evidence>
<comment type="function">
    <text evidence="7">May play the central regulatory role in sporulation. It may be an element of the effector pathway responsible for the activation of sporulation genes in response to nutritional stress. Spo0A may act in concert with spo0H (a sigma factor) to control the expression of some genes that are critical to the sporulation process.</text>
</comment>
<keyword evidence="13" id="KW-1185">Reference proteome</keyword>
<dbReference type="InterPro" id="IPR001867">
    <property type="entry name" value="OmpR/PhoB-type_DNA-bd"/>
</dbReference>
<feature type="domain" description="Response regulatory" evidence="10">
    <location>
        <begin position="4"/>
        <end position="117"/>
    </location>
</feature>
<dbReference type="PROSITE" id="PS50110">
    <property type="entry name" value="RESPONSE_REGULATORY"/>
    <property type="match status" value="1"/>
</dbReference>
<dbReference type="InterPro" id="IPR039420">
    <property type="entry name" value="WalR-like"/>
</dbReference>
<dbReference type="CDD" id="cd00383">
    <property type="entry name" value="trans_reg_C"/>
    <property type="match status" value="1"/>
</dbReference>
<evidence type="ECO:0000256" key="7">
    <source>
        <dbReference type="ARBA" id="ARBA00024867"/>
    </source>
</evidence>
<dbReference type="InterPro" id="IPR011006">
    <property type="entry name" value="CheY-like_superfamily"/>
</dbReference>
<dbReference type="CDD" id="cd17574">
    <property type="entry name" value="REC_OmpR"/>
    <property type="match status" value="1"/>
</dbReference>
<evidence type="ECO:0000256" key="4">
    <source>
        <dbReference type="ARBA" id="ARBA00023015"/>
    </source>
</evidence>
<evidence type="ECO:0000256" key="9">
    <source>
        <dbReference type="PROSITE-ProRule" id="PRU01091"/>
    </source>
</evidence>
<dbReference type="SUPFAM" id="SSF52172">
    <property type="entry name" value="CheY-like"/>
    <property type="match status" value="1"/>
</dbReference>
<dbReference type="Pfam" id="PF00486">
    <property type="entry name" value="Trans_reg_C"/>
    <property type="match status" value="1"/>
</dbReference>
<evidence type="ECO:0000256" key="3">
    <source>
        <dbReference type="ARBA" id="ARBA00023012"/>
    </source>
</evidence>
<dbReference type="InterPro" id="IPR016032">
    <property type="entry name" value="Sig_transdc_resp-reg_C-effctor"/>
</dbReference>
<feature type="domain" description="OmpR/PhoB-type" evidence="11">
    <location>
        <begin position="143"/>
        <end position="240"/>
    </location>
</feature>
<gene>
    <name evidence="12" type="ORF">J2Z43_002210</name>
</gene>
<evidence type="ECO:0000256" key="6">
    <source>
        <dbReference type="ARBA" id="ARBA00023163"/>
    </source>
</evidence>
<evidence type="ECO:0000313" key="13">
    <source>
        <dbReference type="Proteomes" id="UP000767291"/>
    </source>
</evidence>
<name>A0ABS4ECY2_9FIRM</name>
<dbReference type="Gene3D" id="1.10.10.10">
    <property type="entry name" value="Winged helix-like DNA-binding domain superfamily/Winged helix DNA-binding domain"/>
    <property type="match status" value="1"/>
</dbReference>
<dbReference type="InterPro" id="IPR036388">
    <property type="entry name" value="WH-like_DNA-bd_sf"/>
</dbReference>
<dbReference type="Gene3D" id="3.40.50.2300">
    <property type="match status" value="1"/>
</dbReference>
<dbReference type="InterPro" id="IPR001789">
    <property type="entry name" value="Sig_transdc_resp-reg_receiver"/>
</dbReference>
<keyword evidence="5 9" id="KW-0238">DNA-binding</keyword>
<comment type="caution">
    <text evidence="12">The sequence shown here is derived from an EMBL/GenBank/DDBJ whole genome shotgun (WGS) entry which is preliminary data.</text>
</comment>
<dbReference type="SUPFAM" id="SSF46894">
    <property type="entry name" value="C-terminal effector domain of the bipartite response regulators"/>
    <property type="match status" value="1"/>
</dbReference>
<dbReference type="Proteomes" id="UP000767291">
    <property type="component" value="Unassembled WGS sequence"/>
</dbReference>
<keyword evidence="3" id="KW-0902">Two-component regulatory system</keyword>
<evidence type="ECO:0000259" key="11">
    <source>
        <dbReference type="PROSITE" id="PS51755"/>
    </source>
</evidence>
<feature type="modified residue" description="4-aspartylphosphate" evidence="8">
    <location>
        <position position="53"/>
    </location>
</feature>
<dbReference type="PANTHER" id="PTHR48111">
    <property type="entry name" value="REGULATOR OF RPOS"/>
    <property type="match status" value="1"/>
</dbReference>
<reference evidence="12 13" key="1">
    <citation type="submission" date="2021-03" db="EMBL/GenBank/DDBJ databases">
        <title>Genomic Encyclopedia of Type Strains, Phase IV (KMG-IV): sequencing the most valuable type-strain genomes for metagenomic binning, comparative biology and taxonomic classification.</title>
        <authorList>
            <person name="Goeker M."/>
        </authorList>
    </citation>
    <scope>NUCLEOTIDE SEQUENCE [LARGE SCALE GENOMIC DNA]</scope>
    <source>
        <strain evidence="12 13">DSM 1289</strain>
    </source>
</reference>
<accession>A0ABS4ECY2</accession>
<evidence type="ECO:0000313" key="12">
    <source>
        <dbReference type="EMBL" id="MBP1855809.1"/>
    </source>
</evidence>
<dbReference type="RefSeq" id="WP_209457211.1">
    <property type="nucleotide sequence ID" value="NZ_BAAACS010000019.1"/>
</dbReference>
<proteinExistence type="predicted"/>
<dbReference type="PANTHER" id="PTHR48111:SF21">
    <property type="entry name" value="DNA-BINDING DUAL MASTER TRANSCRIPTIONAL REGULATOR RPAA"/>
    <property type="match status" value="1"/>
</dbReference>
<evidence type="ECO:0000256" key="8">
    <source>
        <dbReference type="PROSITE-ProRule" id="PRU00169"/>
    </source>
</evidence>
<organism evidence="12 13">
    <name type="scientific">Metaclostridioides mangenotii</name>
    <dbReference type="NCBI Taxonomy" id="1540"/>
    <lineage>
        <taxon>Bacteria</taxon>
        <taxon>Bacillati</taxon>
        <taxon>Bacillota</taxon>
        <taxon>Clostridia</taxon>
        <taxon>Peptostreptococcales</taxon>
        <taxon>Peptostreptococcaceae</taxon>
        <taxon>Metaclostridioides</taxon>
    </lineage>
</organism>
<keyword evidence="4" id="KW-0805">Transcription regulation</keyword>
<evidence type="ECO:0000259" key="10">
    <source>
        <dbReference type="PROSITE" id="PS50110"/>
    </source>
</evidence>
<keyword evidence="6" id="KW-0804">Transcription</keyword>
<protein>
    <recommendedName>
        <fullName evidence="1">Stage 0 sporulation protein A homolog</fullName>
    </recommendedName>
</protein>
<evidence type="ECO:0000256" key="5">
    <source>
        <dbReference type="ARBA" id="ARBA00023125"/>
    </source>
</evidence>
<keyword evidence="2 8" id="KW-0597">Phosphoprotein</keyword>
<dbReference type="PROSITE" id="PS51755">
    <property type="entry name" value="OMPR_PHOB"/>
    <property type="match status" value="1"/>
</dbReference>
<dbReference type="Pfam" id="PF00072">
    <property type="entry name" value="Response_reg"/>
    <property type="match status" value="1"/>
</dbReference>
<feature type="DNA-binding region" description="OmpR/PhoB-type" evidence="9">
    <location>
        <begin position="143"/>
        <end position="240"/>
    </location>
</feature>
<evidence type="ECO:0000256" key="1">
    <source>
        <dbReference type="ARBA" id="ARBA00018672"/>
    </source>
</evidence>
<dbReference type="SMART" id="SM00448">
    <property type="entry name" value="REC"/>
    <property type="match status" value="1"/>
</dbReference>
<dbReference type="Gene3D" id="6.10.250.690">
    <property type="match status" value="1"/>
</dbReference>
<dbReference type="EMBL" id="JAGGJX010000005">
    <property type="protein sequence ID" value="MBP1855809.1"/>
    <property type="molecule type" value="Genomic_DNA"/>
</dbReference>
<sequence>MSKLIYIADDEENIRKLVKKFLEDDGYKVKDFENGSRLLEEFYINKCDFVILDIMMPGLDGFQVCTKLREISTVPIIMLTARDTDVDYIAGLTLGSDDYFTKPFSPMALVMRVRSIFRRIEFEKDQGKNDDIYINHNLNNLDQRKLRFGDVIIDELSKTVKYGIDENIYLTPNEYNLMTYLFKNNDRAISREELLDKIWGYNIEVETRAVDDTVKRLRKKILCTNISIETVWGFGFRLKEGVDDK</sequence>
<dbReference type="GO" id="GO:0003677">
    <property type="term" value="F:DNA binding"/>
    <property type="evidence" value="ECO:0007669"/>
    <property type="project" value="UniProtKB-KW"/>
</dbReference>